<name>M5GEY2_DACPD</name>
<feature type="region of interest" description="Disordered" evidence="1">
    <location>
        <begin position="494"/>
        <end position="516"/>
    </location>
</feature>
<dbReference type="STRING" id="1858805.M5GEY2"/>
<dbReference type="GeneID" id="63687337"/>
<keyword evidence="3" id="KW-1185">Reference proteome</keyword>
<feature type="region of interest" description="Disordered" evidence="1">
    <location>
        <begin position="549"/>
        <end position="606"/>
    </location>
</feature>
<feature type="compositionally biased region" description="Polar residues" evidence="1">
    <location>
        <begin position="549"/>
        <end position="564"/>
    </location>
</feature>
<dbReference type="RefSeq" id="XP_040630562.1">
    <property type="nucleotide sequence ID" value="XM_040772275.1"/>
</dbReference>
<feature type="region of interest" description="Disordered" evidence="1">
    <location>
        <begin position="1"/>
        <end position="43"/>
    </location>
</feature>
<evidence type="ECO:0000313" key="3">
    <source>
        <dbReference type="Proteomes" id="UP000030653"/>
    </source>
</evidence>
<sequence>MSMRSSVIEDWTLEEEPAISSPSEVATTWGPPSPIDWPESPAVPMFHSPELALTVEHVPSKPTERLLSPPSSPMQSVQFLDGDEEAKTTSASDSLPEETRPVVWPFCDVPSFAAGSSRWANGGPHLYAEEQRPLAASQAYGFFDLYRAVYPHLRPYPPLACAGRDNPPPSHPLNKPDNSSFGWPYMKSTLHHEDWTPVGLATSLSLSMMPQSVTWPRAIDAFAQGWLFTQKSKSSSSATWSPSVDAFAQGWPYTQRPNKIPVLLDNHYPALTIYKPVYPHIEIYLSCIQSFSRPTSFSRVEYPHFDIYATVPSFQKVACRIPVALNLAIYPTIVVYPDVAQTSHAPTSIFPHSSSEYPWLVIYASVYPHIMPYPEAVPRMIPKPTFDMNVSLWNCYPYSAQRMYAPGYPDNLEIYPATSESWQLSHEEKAISIQTALQLRYPFMQIYAPQYPHFDIYPSVQHRVCNIADAPKLRILIGSKAPHPAVVAVQNHHHPTDTTHRHRHRSSSKDIPPVPPLPVDVLVKLKSTSSPNSPPQLISSTHVRINGTPQQALPSVASRSSSPLKTRKWKHSHQDLVRQVQEQQGLHLSSARQSSASSSPVNKKKWKHTHRDLVIQVFGSESQHHEVKTTTQILPPHEMSSEPVIRAGRPHSFYQAPRGCSGSVVGRPLSMAAHPTIPVGRLNLSKYPFA</sequence>
<dbReference type="HOGENOM" id="CLU_399020_0_0_1"/>
<dbReference type="Proteomes" id="UP000030653">
    <property type="component" value="Unassembled WGS sequence"/>
</dbReference>
<evidence type="ECO:0000313" key="2">
    <source>
        <dbReference type="EMBL" id="EJU03668.1"/>
    </source>
</evidence>
<accession>M5GEY2</accession>
<evidence type="ECO:0000256" key="1">
    <source>
        <dbReference type="SAM" id="MobiDB-lite"/>
    </source>
</evidence>
<feature type="region of interest" description="Disordered" evidence="1">
    <location>
        <begin position="58"/>
        <end position="77"/>
    </location>
</feature>
<gene>
    <name evidence="2" type="ORF">DACRYDRAFT_21176</name>
</gene>
<dbReference type="EMBL" id="JH795859">
    <property type="protein sequence ID" value="EJU03668.1"/>
    <property type="molecule type" value="Genomic_DNA"/>
</dbReference>
<feature type="compositionally biased region" description="Low complexity" evidence="1">
    <location>
        <begin position="589"/>
        <end position="599"/>
    </location>
</feature>
<reference evidence="2 3" key="1">
    <citation type="journal article" date="2012" name="Science">
        <title>The Paleozoic origin of enzymatic lignin decomposition reconstructed from 31 fungal genomes.</title>
        <authorList>
            <person name="Floudas D."/>
            <person name="Binder M."/>
            <person name="Riley R."/>
            <person name="Barry K."/>
            <person name="Blanchette R.A."/>
            <person name="Henrissat B."/>
            <person name="Martinez A.T."/>
            <person name="Otillar R."/>
            <person name="Spatafora J.W."/>
            <person name="Yadav J.S."/>
            <person name="Aerts A."/>
            <person name="Benoit I."/>
            <person name="Boyd A."/>
            <person name="Carlson A."/>
            <person name="Copeland A."/>
            <person name="Coutinho P.M."/>
            <person name="de Vries R.P."/>
            <person name="Ferreira P."/>
            <person name="Findley K."/>
            <person name="Foster B."/>
            <person name="Gaskell J."/>
            <person name="Glotzer D."/>
            <person name="Gorecki P."/>
            <person name="Heitman J."/>
            <person name="Hesse C."/>
            <person name="Hori C."/>
            <person name="Igarashi K."/>
            <person name="Jurgens J.A."/>
            <person name="Kallen N."/>
            <person name="Kersten P."/>
            <person name="Kohler A."/>
            <person name="Kuees U."/>
            <person name="Kumar T.K.A."/>
            <person name="Kuo A."/>
            <person name="LaButti K."/>
            <person name="Larrondo L.F."/>
            <person name="Lindquist E."/>
            <person name="Ling A."/>
            <person name="Lombard V."/>
            <person name="Lucas S."/>
            <person name="Lundell T."/>
            <person name="Martin R."/>
            <person name="McLaughlin D.J."/>
            <person name="Morgenstern I."/>
            <person name="Morin E."/>
            <person name="Murat C."/>
            <person name="Nagy L.G."/>
            <person name="Nolan M."/>
            <person name="Ohm R.A."/>
            <person name="Patyshakuliyeva A."/>
            <person name="Rokas A."/>
            <person name="Ruiz-Duenas F.J."/>
            <person name="Sabat G."/>
            <person name="Salamov A."/>
            <person name="Samejima M."/>
            <person name="Schmutz J."/>
            <person name="Slot J.C."/>
            <person name="St John F."/>
            <person name="Stenlid J."/>
            <person name="Sun H."/>
            <person name="Sun S."/>
            <person name="Syed K."/>
            <person name="Tsang A."/>
            <person name="Wiebenga A."/>
            <person name="Young D."/>
            <person name="Pisabarro A."/>
            <person name="Eastwood D.C."/>
            <person name="Martin F."/>
            <person name="Cullen D."/>
            <person name="Grigoriev I.V."/>
            <person name="Hibbett D.S."/>
        </authorList>
    </citation>
    <scope>NUCLEOTIDE SEQUENCE [LARGE SCALE GENOMIC DNA]</scope>
    <source>
        <strain evidence="2 3">DJM-731 SS1</strain>
    </source>
</reference>
<dbReference type="AlphaFoldDB" id="M5GEY2"/>
<dbReference type="OrthoDB" id="3269353at2759"/>
<protein>
    <submittedName>
        <fullName evidence="2">Uncharacterized protein</fullName>
    </submittedName>
</protein>
<proteinExistence type="predicted"/>
<organism evidence="2 3">
    <name type="scientific">Dacryopinax primogenitus (strain DJM 731)</name>
    <name type="common">Brown rot fungus</name>
    <dbReference type="NCBI Taxonomy" id="1858805"/>
    <lineage>
        <taxon>Eukaryota</taxon>
        <taxon>Fungi</taxon>
        <taxon>Dikarya</taxon>
        <taxon>Basidiomycota</taxon>
        <taxon>Agaricomycotina</taxon>
        <taxon>Dacrymycetes</taxon>
        <taxon>Dacrymycetales</taxon>
        <taxon>Dacrymycetaceae</taxon>
        <taxon>Dacryopinax</taxon>
    </lineage>
</organism>